<evidence type="ECO:0000256" key="5">
    <source>
        <dbReference type="ARBA" id="ARBA00023002"/>
    </source>
</evidence>
<gene>
    <name evidence="10" type="ORF">KDK92_18740</name>
</gene>
<evidence type="ECO:0000256" key="7">
    <source>
        <dbReference type="ARBA" id="ARBA00047599"/>
    </source>
</evidence>
<dbReference type="GO" id="GO:0050136">
    <property type="term" value="F:NADH dehydrogenase (quinone) (non-electrogenic) activity"/>
    <property type="evidence" value="ECO:0007669"/>
    <property type="project" value="UniProtKB-EC"/>
</dbReference>
<evidence type="ECO:0000256" key="2">
    <source>
        <dbReference type="ARBA" id="ARBA00012637"/>
    </source>
</evidence>
<protein>
    <recommendedName>
        <fullName evidence="2">NADH:ubiquinone reductase (non-electrogenic)</fullName>
        <ecNumber evidence="2">1.6.5.9</ecNumber>
    </recommendedName>
</protein>
<dbReference type="EC" id="1.6.5.9" evidence="2"/>
<evidence type="ECO:0000259" key="9">
    <source>
        <dbReference type="Pfam" id="PF07992"/>
    </source>
</evidence>
<feature type="domain" description="FAD/NAD(P)-binding" evidence="9">
    <location>
        <begin position="6"/>
        <end position="324"/>
    </location>
</feature>
<dbReference type="PRINTS" id="PR00411">
    <property type="entry name" value="PNDRDTASEI"/>
</dbReference>
<sequence>MNKKKKIVLLGGGYGGLLTAKKLANKFKNDSNVEITLIDKNPYHTMRTELHEVVAERVSEESIRIDLKKIFAGRKVNVVLDHIKNIDFDKKVLKSENKKYDYDYLVVGTGSRPTFFGIPGVEEYTKKLWEYDDAVNLKAHILHMFREAIKETDKEKRRKMLTFVVVGGGFTGIELVGELGEYKERLCKKFCIDKEEVKLYVVDAMPKILPILSDNLIKKAEKRLEKLEVEIITGAKITEVSKESVTLGDKGTIESNTIVWAAGVEGSELMGNVDVQQNGRKRIVTNDKLQSVDHENVYVVGDNIFYIVEGQERPVPQMVENAEHSAPLVANNIYADIKGKEKKSYKPTFHGCMVCIGGQYGVATVGFPGKMVGVTGFMAMFIKHFINLVYFLQVAGISKCCSYISHEIFHVKDNRSLIGGHLTKSYQKFWLVPLRIFIGHQWLQHGLNNPAGIATGEVVIGLLLITGLFTSLSAVTSIVMAIMLCISGGFSSEILWYVIGAVALMGGAGKSLGLDYYVLPSLKKTWNNIGFVKKNYLDID</sequence>
<dbReference type="PANTHER" id="PTHR43706">
    <property type="entry name" value="NADH DEHYDROGENASE"/>
    <property type="match status" value="1"/>
</dbReference>
<comment type="similarity">
    <text evidence="1">Belongs to the NADH dehydrogenase family.</text>
</comment>
<comment type="catalytic activity">
    <reaction evidence="7">
        <text>a quinone + NADH + H(+) = a quinol + NAD(+)</text>
        <dbReference type="Rhea" id="RHEA:46160"/>
        <dbReference type="ChEBI" id="CHEBI:15378"/>
        <dbReference type="ChEBI" id="CHEBI:24646"/>
        <dbReference type="ChEBI" id="CHEBI:57540"/>
        <dbReference type="ChEBI" id="CHEBI:57945"/>
        <dbReference type="ChEBI" id="CHEBI:132124"/>
        <dbReference type="EC" id="1.6.5.9"/>
    </reaction>
</comment>
<keyword evidence="3" id="KW-0285">Flavoprotein</keyword>
<name>A0A9J6P7I1_9CLOT</name>
<evidence type="ECO:0000256" key="6">
    <source>
        <dbReference type="ARBA" id="ARBA00023027"/>
    </source>
</evidence>
<keyword evidence="8" id="KW-0812">Transmembrane</keyword>
<keyword evidence="11" id="KW-1185">Reference proteome</keyword>
<feature type="transmembrane region" description="Helical" evidence="8">
    <location>
        <begin position="494"/>
        <end position="513"/>
    </location>
</feature>
<dbReference type="SUPFAM" id="SSF51905">
    <property type="entry name" value="FAD/NAD(P)-binding domain"/>
    <property type="match status" value="2"/>
</dbReference>
<reference evidence="10" key="2">
    <citation type="submission" date="2021-04" db="EMBL/GenBank/DDBJ databases">
        <authorList>
            <person name="Dong X."/>
        </authorList>
    </citation>
    <scope>NUCLEOTIDE SEQUENCE</scope>
    <source>
        <strain evidence="10">ZWT</strain>
    </source>
</reference>
<reference evidence="10" key="1">
    <citation type="journal article" date="2021" name="mSystems">
        <title>Bacteria and Archaea Synergistically Convert Glycine Betaine to Biogenic Methane in the Formosa Cold Seep of the South China Sea.</title>
        <authorList>
            <person name="Li L."/>
            <person name="Zhang W."/>
            <person name="Zhang S."/>
            <person name="Song L."/>
            <person name="Sun Q."/>
            <person name="Zhang H."/>
            <person name="Xiang H."/>
            <person name="Dong X."/>
        </authorList>
    </citation>
    <scope>NUCLEOTIDE SEQUENCE</scope>
    <source>
        <strain evidence="10">ZWT</strain>
    </source>
</reference>
<evidence type="ECO:0000256" key="3">
    <source>
        <dbReference type="ARBA" id="ARBA00022630"/>
    </source>
</evidence>
<evidence type="ECO:0000313" key="10">
    <source>
        <dbReference type="EMBL" id="MCM1991781.1"/>
    </source>
</evidence>
<accession>A0A9J6P7I1</accession>
<dbReference type="AlphaFoldDB" id="A0A9J6P7I1"/>
<keyword evidence="4" id="KW-0274">FAD</keyword>
<organism evidence="10 11">
    <name type="scientific">Oceanirhabdus seepicola</name>
    <dbReference type="NCBI Taxonomy" id="2828781"/>
    <lineage>
        <taxon>Bacteria</taxon>
        <taxon>Bacillati</taxon>
        <taxon>Bacillota</taxon>
        <taxon>Clostridia</taxon>
        <taxon>Eubacteriales</taxon>
        <taxon>Clostridiaceae</taxon>
        <taxon>Oceanirhabdus</taxon>
    </lineage>
</organism>
<evidence type="ECO:0000256" key="1">
    <source>
        <dbReference type="ARBA" id="ARBA00005272"/>
    </source>
</evidence>
<keyword evidence="5" id="KW-0560">Oxidoreductase</keyword>
<keyword evidence="8" id="KW-1133">Transmembrane helix</keyword>
<dbReference type="RefSeq" id="WP_250860920.1">
    <property type="nucleotide sequence ID" value="NZ_JAGSOJ010000004.1"/>
</dbReference>
<dbReference type="EMBL" id="JAGSOJ010000004">
    <property type="protein sequence ID" value="MCM1991781.1"/>
    <property type="molecule type" value="Genomic_DNA"/>
</dbReference>
<keyword evidence="6" id="KW-0520">NAD</keyword>
<dbReference type="InterPro" id="IPR036188">
    <property type="entry name" value="FAD/NAD-bd_sf"/>
</dbReference>
<dbReference type="Gene3D" id="3.50.50.100">
    <property type="match status" value="1"/>
</dbReference>
<dbReference type="Pfam" id="PF07992">
    <property type="entry name" value="Pyr_redox_2"/>
    <property type="match status" value="1"/>
</dbReference>
<dbReference type="PRINTS" id="PR00368">
    <property type="entry name" value="FADPNR"/>
</dbReference>
<comment type="caution">
    <text evidence="10">The sequence shown here is derived from an EMBL/GenBank/DDBJ whole genome shotgun (WGS) entry which is preliminary data.</text>
</comment>
<dbReference type="PANTHER" id="PTHR43706:SF47">
    <property type="entry name" value="EXTERNAL NADH-UBIQUINONE OXIDOREDUCTASE 1, MITOCHONDRIAL-RELATED"/>
    <property type="match status" value="1"/>
</dbReference>
<dbReference type="Proteomes" id="UP001056429">
    <property type="component" value="Unassembled WGS sequence"/>
</dbReference>
<evidence type="ECO:0000256" key="4">
    <source>
        <dbReference type="ARBA" id="ARBA00022827"/>
    </source>
</evidence>
<proteinExistence type="inferred from homology"/>
<evidence type="ECO:0000256" key="8">
    <source>
        <dbReference type="SAM" id="Phobius"/>
    </source>
</evidence>
<dbReference type="InterPro" id="IPR023753">
    <property type="entry name" value="FAD/NAD-binding_dom"/>
</dbReference>
<feature type="transmembrane region" description="Helical" evidence="8">
    <location>
        <begin position="458"/>
        <end position="482"/>
    </location>
</feature>
<keyword evidence="8" id="KW-0472">Membrane</keyword>
<evidence type="ECO:0000313" key="11">
    <source>
        <dbReference type="Proteomes" id="UP001056429"/>
    </source>
</evidence>
<dbReference type="InterPro" id="IPR045024">
    <property type="entry name" value="NDH-2"/>
</dbReference>